<evidence type="ECO:0000256" key="4">
    <source>
        <dbReference type="SAM" id="MobiDB-lite"/>
    </source>
</evidence>
<organism evidence="7 10">
    <name type="scientific">Enterocloster aldenensis</name>
    <dbReference type="NCBI Taxonomy" id="358742"/>
    <lineage>
        <taxon>Bacteria</taxon>
        <taxon>Bacillati</taxon>
        <taxon>Bacillota</taxon>
        <taxon>Clostridia</taxon>
        <taxon>Lachnospirales</taxon>
        <taxon>Lachnospiraceae</taxon>
        <taxon>Enterocloster</taxon>
    </lineage>
</organism>
<reference evidence="8" key="2">
    <citation type="submission" date="2020-02" db="EMBL/GenBank/DDBJ databases">
        <authorList>
            <person name="Littmann E."/>
            <person name="Sorbara M."/>
        </authorList>
    </citation>
    <scope>NUCLEOTIDE SEQUENCE</scope>
    <source>
        <strain evidence="8">MSK.1.17</strain>
    </source>
</reference>
<comment type="caution">
    <text evidence="7">The sequence shown here is derived from an EMBL/GenBank/DDBJ whole genome shotgun (WGS) entry which is preliminary data.</text>
</comment>
<dbReference type="PANTHER" id="PTHR46847:SF1">
    <property type="entry name" value="D-ALLOSE-BINDING PERIPLASMIC PROTEIN-RELATED"/>
    <property type="match status" value="1"/>
</dbReference>
<feature type="domain" description="Periplasmic binding protein" evidence="6">
    <location>
        <begin position="70"/>
        <end position="330"/>
    </location>
</feature>
<dbReference type="AlphaFoldDB" id="A0AAX1SNT9"/>
<name>A0AAX1SNT9_9FIRM</name>
<dbReference type="InterPro" id="IPR028082">
    <property type="entry name" value="Peripla_BP_I"/>
</dbReference>
<evidence type="ECO:0000256" key="3">
    <source>
        <dbReference type="ARBA" id="ARBA00022729"/>
    </source>
</evidence>
<sequence>MRKILCMAMTIMTITSLTACGKSGTAANAGADTSTSKSAQTTAQTGSEAGSESGSVPAADNASGDSGLIVYTQKTMNQYFHVALQQKVEEAITAAGYQPEVANCNNDSTLQNDQMQNFISKHPKAIIANTVDSDALNDAANAAVAAGIPVVMVDNPASTAVVDCSIKFDNLKCGEMAAERIVEALEAKYGSPKGRVVNVYGAMSSECWRLRKDGFDAVMAKYPDIEKIEVPGEGERSKSQEALTNVIAKYDKEIDAVHCPSDDPGLGCAEAMQIAGMWYPVGDENHVIFVTGDGEPDAVKYLQEGYYDAIIVEDAYAYGPMAVDMLVQYIFKGEPVPTSGTYTNEDFYWKTAEFMDGETGPILQVPPYALDSSNVNEDGHWGVAALKAEGK</sequence>
<evidence type="ECO:0000313" key="8">
    <source>
        <dbReference type="EMBL" id="NSJ50357.1"/>
    </source>
</evidence>
<proteinExistence type="inferred from homology"/>
<reference evidence="7" key="3">
    <citation type="submission" date="2022-01" db="EMBL/GenBank/DDBJ databases">
        <title>Collection of gut derived symbiotic bacterial strains cultured from healthy donors.</title>
        <authorList>
            <person name="Lin H."/>
            <person name="Kohout C."/>
            <person name="Waligurski E."/>
            <person name="Pamer E.G."/>
        </authorList>
    </citation>
    <scope>NUCLEOTIDE SEQUENCE</scope>
    <source>
        <strain evidence="7">DFI.6.55</strain>
    </source>
</reference>
<dbReference type="Proteomes" id="UP000669239">
    <property type="component" value="Unassembled WGS sequence"/>
</dbReference>
<dbReference type="CDD" id="cd01536">
    <property type="entry name" value="PBP1_ABC_sugar_binding-like"/>
    <property type="match status" value="1"/>
</dbReference>
<dbReference type="InterPro" id="IPR025997">
    <property type="entry name" value="SBP_2_dom"/>
</dbReference>
<feature type="chain" id="PRO_5043298060" evidence="5">
    <location>
        <begin position="20"/>
        <end position="391"/>
    </location>
</feature>
<keyword evidence="9" id="KW-1185">Reference proteome</keyword>
<reference evidence="8 9" key="1">
    <citation type="journal article" date="2020" name="Cell Host Microbe">
        <title>Functional and Genomic Variation between Human-Derived Isolates of Lachnospiraceae Reveals Inter- and Intra-Species Diversity.</title>
        <authorList>
            <person name="Sorbara M.T."/>
            <person name="Littmann E.R."/>
            <person name="Fontana E."/>
            <person name="Moody T.U."/>
            <person name="Kohout C.E."/>
            <person name="Gjonbalaj M."/>
            <person name="Eaton V."/>
            <person name="Seok R."/>
            <person name="Leiner I.M."/>
            <person name="Pamer E.G."/>
        </authorList>
    </citation>
    <scope>NUCLEOTIDE SEQUENCE [LARGE SCALE GENOMIC DNA]</scope>
    <source>
        <strain evidence="8 9">MSK.1.17</strain>
    </source>
</reference>
<accession>A0AAX1SNT9</accession>
<evidence type="ECO:0000256" key="2">
    <source>
        <dbReference type="ARBA" id="ARBA00007639"/>
    </source>
</evidence>
<protein>
    <submittedName>
        <fullName evidence="7">Sugar ABC transporter substrate-binding protein</fullName>
    </submittedName>
</protein>
<feature type="region of interest" description="Disordered" evidence="4">
    <location>
        <begin position="28"/>
        <end position="61"/>
    </location>
</feature>
<dbReference type="EMBL" id="JAAITT010000025">
    <property type="protein sequence ID" value="NSJ50357.1"/>
    <property type="molecule type" value="Genomic_DNA"/>
</dbReference>
<evidence type="ECO:0000313" key="10">
    <source>
        <dbReference type="Proteomes" id="UP001299608"/>
    </source>
</evidence>
<evidence type="ECO:0000256" key="5">
    <source>
        <dbReference type="SAM" id="SignalP"/>
    </source>
</evidence>
<dbReference type="SUPFAM" id="SSF53822">
    <property type="entry name" value="Periplasmic binding protein-like I"/>
    <property type="match status" value="1"/>
</dbReference>
<dbReference type="PANTHER" id="PTHR46847">
    <property type="entry name" value="D-ALLOSE-BINDING PERIPLASMIC PROTEIN-RELATED"/>
    <property type="match status" value="1"/>
</dbReference>
<evidence type="ECO:0000313" key="7">
    <source>
        <dbReference type="EMBL" id="MCG4745702.1"/>
    </source>
</evidence>
<feature type="signal peptide" evidence="5">
    <location>
        <begin position="1"/>
        <end position="19"/>
    </location>
</feature>
<dbReference type="Gene3D" id="3.40.50.2300">
    <property type="match status" value="2"/>
</dbReference>
<dbReference type="RefSeq" id="WP_117555410.1">
    <property type="nucleotide sequence ID" value="NZ_JAAITT010000025.1"/>
</dbReference>
<dbReference type="Proteomes" id="UP001299608">
    <property type="component" value="Unassembled WGS sequence"/>
</dbReference>
<feature type="compositionally biased region" description="Low complexity" evidence="4">
    <location>
        <begin position="33"/>
        <end position="47"/>
    </location>
</feature>
<evidence type="ECO:0000259" key="6">
    <source>
        <dbReference type="Pfam" id="PF13407"/>
    </source>
</evidence>
<dbReference type="EMBL" id="JAKNGE010000010">
    <property type="protein sequence ID" value="MCG4745702.1"/>
    <property type="molecule type" value="Genomic_DNA"/>
</dbReference>
<evidence type="ECO:0000313" key="9">
    <source>
        <dbReference type="Proteomes" id="UP000669239"/>
    </source>
</evidence>
<gene>
    <name evidence="8" type="ORF">G5B36_16855</name>
    <name evidence="7" type="ORF">L0N08_09800</name>
</gene>
<comment type="similarity">
    <text evidence="2">Belongs to the bacterial solute-binding protein 2 family.</text>
</comment>
<dbReference type="GO" id="GO:0030313">
    <property type="term" value="C:cell envelope"/>
    <property type="evidence" value="ECO:0007669"/>
    <property type="project" value="UniProtKB-SubCell"/>
</dbReference>
<dbReference type="Pfam" id="PF13407">
    <property type="entry name" value="Peripla_BP_4"/>
    <property type="match status" value="1"/>
</dbReference>
<dbReference type="PROSITE" id="PS51257">
    <property type="entry name" value="PROKAR_LIPOPROTEIN"/>
    <property type="match status" value="1"/>
</dbReference>
<comment type="subcellular location">
    <subcellularLocation>
        <location evidence="1">Cell envelope</location>
    </subcellularLocation>
</comment>
<evidence type="ECO:0000256" key="1">
    <source>
        <dbReference type="ARBA" id="ARBA00004196"/>
    </source>
</evidence>
<dbReference type="GO" id="GO:0030246">
    <property type="term" value="F:carbohydrate binding"/>
    <property type="evidence" value="ECO:0007669"/>
    <property type="project" value="UniProtKB-ARBA"/>
</dbReference>
<keyword evidence="3 5" id="KW-0732">Signal</keyword>